<dbReference type="NCBIfam" id="NF010738">
    <property type="entry name" value="PRK14140.1"/>
    <property type="match status" value="1"/>
</dbReference>
<dbReference type="PROSITE" id="PS01071">
    <property type="entry name" value="GRPE"/>
    <property type="match status" value="1"/>
</dbReference>
<organism evidence="7 8">
    <name type="scientific">Virgibacillus siamensis</name>
    <dbReference type="NCBI Taxonomy" id="480071"/>
    <lineage>
        <taxon>Bacteria</taxon>
        <taxon>Bacillati</taxon>
        <taxon>Bacillota</taxon>
        <taxon>Bacilli</taxon>
        <taxon>Bacillales</taxon>
        <taxon>Bacillaceae</taxon>
        <taxon>Virgibacillus</taxon>
    </lineage>
</organism>
<comment type="subunit">
    <text evidence="3">Homodimer.</text>
</comment>
<comment type="subcellular location">
    <subcellularLocation>
        <location evidence="3">Cytoplasm</location>
    </subcellularLocation>
</comment>
<dbReference type="CDD" id="cd00446">
    <property type="entry name" value="GrpE"/>
    <property type="match status" value="1"/>
</dbReference>
<protein>
    <recommendedName>
        <fullName evidence="3 4">Protein GrpE</fullName>
    </recommendedName>
    <alternativeName>
        <fullName evidence="3">HSP-70 cofactor</fullName>
    </alternativeName>
</protein>
<gene>
    <name evidence="3 7" type="primary">grpE</name>
    <name evidence="7" type="ORF">GCM10009001_18700</name>
</gene>
<dbReference type="Gene3D" id="2.30.22.10">
    <property type="entry name" value="Head domain of nucleotide exchange factor GrpE"/>
    <property type="match status" value="1"/>
</dbReference>
<dbReference type="Pfam" id="PF01025">
    <property type="entry name" value="GrpE"/>
    <property type="match status" value="1"/>
</dbReference>
<dbReference type="RefSeq" id="WP_343812381.1">
    <property type="nucleotide sequence ID" value="NZ_BAAADS010000012.1"/>
</dbReference>
<feature type="region of interest" description="Disordered" evidence="6">
    <location>
        <begin position="1"/>
        <end position="54"/>
    </location>
</feature>
<feature type="compositionally biased region" description="Low complexity" evidence="6">
    <location>
        <begin position="33"/>
        <end position="45"/>
    </location>
</feature>
<name>A0ABN1G167_9BACI</name>
<evidence type="ECO:0000256" key="4">
    <source>
        <dbReference type="RuleBase" id="RU000639"/>
    </source>
</evidence>
<dbReference type="InterPro" id="IPR013805">
    <property type="entry name" value="GrpE_CC"/>
</dbReference>
<evidence type="ECO:0000313" key="8">
    <source>
        <dbReference type="Proteomes" id="UP001500866"/>
    </source>
</evidence>
<dbReference type="Gene3D" id="3.90.20.20">
    <property type="match status" value="1"/>
</dbReference>
<evidence type="ECO:0000256" key="2">
    <source>
        <dbReference type="ARBA" id="ARBA00023186"/>
    </source>
</evidence>
<keyword evidence="3 4" id="KW-0346">Stress response</keyword>
<dbReference type="EMBL" id="BAAADS010000012">
    <property type="protein sequence ID" value="GAA0602087.1"/>
    <property type="molecule type" value="Genomic_DNA"/>
</dbReference>
<comment type="similarity">
    <text evidence="1 3 5">Belongs to the GrpE family.</text>
</comment>
<proteinExistence type="inferred from homology"/>
<evidence type="ECO:0000256" key="3">
    <source>
        <dbReference type="HAMAP-Rule" id="MF_01151"/>
    </source>
</evidence>
<evidence type="ECO:0000256" key="1">
    <source>
        <dbReference type="ARBA" id="ARBA00009054"/>
    </source>
</evidence>
<accession>A0ABN1G167</accession>
<evidence type="ECO:0000256" key="6">
    <source>
        <dbReference type="SAM" id="MobiDB-lite"/>
    </source>
</evidence>
<keyword evidence="2 3" id="KW-0143">Chaperone</keyword>
<dbReference type="HAMAP" id="MF_01151">
    <property type="entry name" value="GrpE"/>
    <property type="match status" value="1"/>
</dbReference>
<dbReference type="SUPFAM" id="SSF51064">
    <property type="entry name" value="Head domain of nucleotide exchange factor GrpE"/>
    <property type="match status" value="1"/>
</dbReference>
<comment type="caution">
    <text evidence="7">The sequence shown here is derived from an EMBL/GenBank/DDBJ whole genome shotgun (WGS) entry which is preliminary data.</text>
</comment>
<dbReference type="PANTHER" id="PTHR21237">
    <property type="entry name" value="GRPE PROTEIN"/>
    <property type="match status" value="1"/>
</dbReference>
<dbReference type="SUPFAM" id="SSF58014">
    <property type="entry name" value="Coiled-coil domain of nucleotide exchange factor GrpE"/>
    <property type="match status" value="1"/>
</dbReference>
<evidence type="ECO:0000313" key="7">
    <source>
        <dbReference type="EMBL" id="GAA0602087.1"/>
    </source>
</evidence>
<dbReference type="PRINTS" id="PR00773">
    <property type="entry name" value="GRPEPROTEIN"/>
</dbReference>
<dbReference type="InterPro" id="IPR000740">
    <property type="entry name" value="GrpE"/>
</dbReference>
<keyword evidence="8" id="KW-1185">Reference proteome</keyword>
<sequence length="201" mass="23155">MDENKEKTVNSNEAEEMEAPETAETAEVIDNPEQGQDDLQQQLGSDESEMEDLKAEISKLKQDKDEFYQRMLRTQAEFENFKKRSQKEKEAERKYKAEALATELLPAMDNFERALQVEVTDAAEGFIDGISMVYRQIKDALKANDIEEIECVGKEFDPNLHHAVMQLEDEEMESNIVAEELQKGYMLKDKVIRPAMVKVNK</sequence>
<evidence type="ECO:0000256" key="5">
    <source>
        <dbReference type="RuleBase" id="RU004478"/>
    </source>
</evidence>
<comment type="function">
    <text evidence="3 4">Participates actively in the response to hyperosmotic and heat shock by preventing the aggregation of stress-denatured proteins, in association with DnaK and GrpE. It is the nucleotide exchange factor for DnaK and may function as a thermosensor. Unfolded proteins bind initially to DnaJ; upon interaction with the DnaJ-bound protein, DnaK hydrolyzes its bound ATP, resulting in the formation of a stable complex. GrpE releases ADP from DnaK; ATP binding to DnaK triggers the release of the substrate protein, thus completing the reaction cycle. Several rounds of ATP-dependent interactions between DnaJ, DnaK and GrpE are required for fully efficient folding.</text>
</comment>
<dbReference type="PANTHER" id="PTHR21237:SF23">
    <property type="entry name" value="GRPE PROTEIN HOMOLOG, MITOCHONDRIAL"/>
    <property type="match status" value="1"/>
</dbReference>
<dbReference type="InterPro" id="IPR009012">
    <property type="entry name" value="GrpE_head"/>
</dbReference>
<reference evidence="7 8" key="1">
    <citation type="journal article" date="2019" name="Int. J. Syst. Evol. Microbiol.">
        <title>The Global Catalogue of Microorganisms (GCM) 10K type strain sequencing project: providing services to taxonomists for standard genome sequencing and annotation.</title>
        <authorList>
            <consortium name="The Broad Institute Genomics Platform"/>
            <consortium name="The Broad Institute Genome Sequencing Center for Infectious Disease"/>
            <person name="Wu L."/>
            <person name="Ma J."/>
        </authorList>
    </citation>
    <scope>NUCLEOTIDE SEQUENCE [LARGE SCALE GENOMIC DNA]</scope>
    <source>
        <strain evidence="7 8">JCM 15395</strain>
    </source>
</reference>
<keyword evidence="3" id="KW-0963">Cytoplasm</keyword>
<dbReference type="Proteomes" id="UP001500866">
    <property type="component" value="Unassembled WGS sequence"/>
</dbReference>